<gene>
    <name evidence="1" type="ORF">MCB1EB_1045</name>
</gene>
<proteinExistence type="predicted"/>
<evidence type="ECO:0000313" key="1">
    <source>
        <dbReference type="EMBL" id="BBE09206.1"/>
    </source>
</evidence>
<dbReference type="AlphaFoldDB" id="A0A2Z6EUY1"/>
<protein>
    <submittedName>
        <fullName evidence="1">Holin protein</fullName>
    </submittedName>
</protein>
<evidence type="ECO:0000313" key="2">
    <source>
        <dbReference type="Proteomes" id="UP000282597"/>
    </source>
</evidence>
<dbReference type="EMBL" id="AP018150">
    <property type="protein sequence ID" value="BBE09206.1"/>
    <property type="molecule type" value="Genomic_DNA"/>
</dbReference>
<reference evidence="1 2" key="1">
    <citation type="journal article" date="2018" name="Microbes Environ.">
        <title>Comparative Genomic Insights into Endofungal Lifestyles of Two Bacterial Endosymbionts, Mycoavidus cysteinexigens and Burkholderia rhizoxinica.</title>
        <authorList>
            <person name="Sharmin D."/>
            <person name="Guo Y."/>
            <person name="Nishizawa T."/>
            <person name="Ohshima S."/>
            <person name="Sato Y."/>
            <person name="Takashima Y."/>
            <person name="Narisawa K."/>
            <person name="Ohta H."/>
        </authorList>
    </citation>
    <scope>NUCLEOTIDE SEQUENCE [LARGE SCALE GENOMIC DNA]</scope>
    <source>
        <strain evidence="1 2">B1-EB</strain>
    </source>
</reference>
<organism evidence="1 2">
    <name type="scientific">Mycoavidus cysteinexigens</name>
    <dbReference type="NCBI Taxonomy" id="1553431"/>
    <lineage>
        <taxon>Bacteria</taxon>
        <taxon>Pseudomonadati</taxon>
        <taxon>Pseudomonadota</taxon>
        <taxon>Betaproteobacteria</taxon>
        <taxon>Burkholderiales</taxon>
        <taxon>Burkholderiaceae</taxon>
        <taxon>Mycoavidus</taxon>
    </lineage>
</organism>
<dbReference type="Proteomes" id="UP000282597">
    <property type="component" value="Chromosome"/>
</dbReference>
<dbReference type="RefSeq" id="WP_045362342.1">
    <property type="nucleotide sequence ID" value="NZ_AP018150.1"/>
</dbReference>
<sequence length="115" mass="12640">MLESIVNIVTAWEFDFVGWLLLLLPSSAGAACSLKCLEGPLDKWQKLYTFLIGVSCAVFIAPALAEILAITTPKIEICINFLVGLFALAVISEIFKEIQSADFIGTIKRYLLKKS</sequence>
<keyword evidence="2" id="KW-1185">Reference proteome</keyword>
<dbReference type="KEGG" id="mcys:MCB1EB_1045"/>
<name>A0A2Z6EUY1_9BURK</name>
<accession>A0A2Z6EUY1</accession>